<reference evidence="1 2" key="1">
    <citation type="submission" date="2016-07" db="EMBL/GenBank/DDBJ databases">
        <title>Multiple horizontal gene transfer events from other fungi enriched the ability of initially mycotrophic Trichoderma (Ascomycota) to feed on dead plant biomass.</title>
        <authorList>
            <consortium name="DOE Joint Genome Institute"/>
            <person name="Aerts A."/>
            <person name="Atanasova L."/>
            <person name="Chenthamara K."/>
            <person name="Zhang J."/>
            <person name="Grujic M."/>
            <person name="Henrissat B."/>
            <person name="Kuo A."/>
            <person name="Salamov A."/>
            <person name="Lipzen A."/>
            <person name="Labutti K."/>
            <person name="Barry K."/>
            <person name="Miao Y."/>
            <person name="Rahimi M.J."/>
            <person name="Shen Q."/>
            <person name="Grigoriev I.V."/>
            <person name="Kubicek C.P."/>
            <person name="Druzhinina I.S."/>
        </authorList>
    </citation>
    <scope>NUCLEOTIDE SEQUENCE [LARGE SCALE GENOMIC DNA]</scope>
    <source>
        <strain evidence="1 2">ATCC 18648</strain>
    </source>
</reference>
<dbReference type="Proteomes" id="UP000240760">
    <property type="component" value="Unassembled WGS sequence"/>
</dbReference>
<evidence type="ECO:0000313" key="2">
    <source>
        <dbReference type="Proteomes" id="UP000240760"/>
    </source>
</evidence>
<protein>
    <submittedName>
        <fullName evidence="1">Uncharacterized protein</fullName>
    </submittedName>
</protein>
<name>A0A2T4C346_TRILO</name>
<accession>A0A2T4C346</accession>
<evidence type="ECO:0000313" key="1">
    <source>
        <dbReference type="EMBL" id="PTB75928.1"/>
    </source>
</evidence>
<dbReference type="EMBL" id="KZ679133">
    <property type="protein sequence ID" value="PTB75928.1"/>
    <property type="molecule type" value="Genomic_DNA"/>
</dbReference>
<keyword evidence="2" id="KW-1185">Reference proteome</keyword>
<proteinExistence type="predicted"/>
<sequence>MHAFLHVPALTESRLRGLDARARRARRATLALGWVKPCLPLTARAVHSVRRADRAIPAARILPGSWSVRWAWGQLPAIVAMTCLPSSDPGPGHYINAAVMDKPRTFIQYCTSKTSKEDQRYVTILGSHRKCNSHQRVLFPLTLHPIFFSTLTTLTGVRFNILFTLSTPRATRSLPHHRPS</sequence>
<dbReference type="AlphaFoldDB" id="A0A2T4C346"/>
<organism evidence="1 2">
    <name type="scientific">Trichoderma longibrachiatum ATCC 18648</name>
    <dbReference type="NCBI Taxonomy" id="983965"/>
    <lineage>
        <taxon>Eukaryota</taxon>
        <taxon>Fungi</taxon>
        <taxon>Dikarya</taxon>
        <taxon>Ascomycota</taxon>
        <taxon>Pezizomycotina</taxon>
        <taxon>Sordariomycetes</taxon>
        <taxon>Hypocreomycetidae</taxon>
        <taxon>Hypocreales</taxon>
        <taxon>Hypocreaceae</taxon>
        <taxon>Trichoderma</taxon>
    </lineage>
</organism>
<gene>
    <name evidence="1" type="ORF">M440DRAFT_1264465</name>
</gene>